<comment type="caution">
    <text evidence="1">The sequence shown here is derived from an EMBL/GenBank/DDBJ whole genome shotgun (WGS) entry which is preliminary data.</text>
</comment>
<dbReference type="Pfam" id="PF05960">
    <property type="entry name" value="DUF885"/>
    <property type="match status" value="1"/>
</dbReference>
<evidence type="ECO:0000313" key="1">
    <source>
        <dbReference type="EMBL" id="GER04922.1"/>
    </source>
</evidence>
<evidence type="ECO:0000313" key="2">
    <source>
        <dbReference type="Proteomes" id="UP000324996"/>
    </source>
</evidence>
<dbReference type="EMBL" id="BKCN01000015">
    <property type="protein sequence ID" value="GER04922.1"/>
    <property type="molecule type" value="Genomic_DNA"/>
</dbReference>
<dbReference type="PANTHER" id="PTHR33361">
    <property type="entry name" value="GLR0591 PROTEIN"/>
    <property type="match status" value="1"/>
</dbReference>
<proteinExistence type="predicted"/>
<gene>
    <name evidence="1" type="ORF">JCM17846_26040</name>
</gene>
<organism evidence="1 2">
    <name type="scientific">Iodidimonas nitroreducens</name>
    <dbReference type="NCBI Taxonomy" id="1236968"/>
    <lineage>
        <taxon>Bacteria</taxon>
        <taxon>Pseudomonadati</taxon>
        <taxon>Pseudomonadota</taxon>
        <taxon>Alphaproteobacteria</taxon>
        <taxon>Iodidimonadales</taxon>
        <taxon>Iodidimonadaceae</taxon>
        <taxon>Iodidimonas</taxon>
    </lineage>
</organism>
<keyword evidence="2" id="KW-1185">Reference proteome</keyword>
<protein>
    <recommendedName>
        <fullName evidence="3">DUF885 domain-containing protein</fullName>
    </recommendedName>
</protein>
<reference evidence="1 2" key="1">
    <citation type="submission" date="2019-09" db="EMBL/GenBank/DDBJ databases">
        <title>NBRP : Genome information of microbial organism related human and environment.</title>
        <authorList>
            <person name="Hattori M."/>
            <person name="Oshima K."/>
            <person name="Inaba H."/>
            <person name="Suda W."/>
            <person name="Sakamoto M."/>
            <person name="Iino T."/>
            <person name="Kitahara M."/>
            <person name="Oshida Y."/>
            <person name="Iida T."/>
            <person name="Kudo T."/>
            <person name="Itoh T."/>
            <person name="Ohkuma M."/>
        </authorList>
    </citation>
    <scope>NUCLEOTIDE SEQUENCE [LARGE SCALE GENOMIC DNA]</scope>
    <source>
        <strain evidence="1 2">Q-1</strain>
    </source>
</reference>
<dbReference type="Proteomes" id="UP000324996">
    <property type="component" value="Unassembled WGS sequence"/>
</dbReference>
<dbReference type="PANTHER" id="PTHR33361:SF2">
    <property type="entry name" value="DUF885 DOMAIN-CONTAINING PROTEIN"/>
    <property type="match status" value="1"/>
</dbReference>
<dbReference type="AlphaFoldDB" id="A0A5A7N9F9"/>
<accession>A0A5A7N9F9</accession>
<evidence type="ECO:0008006" key="3">
    <source>
        <dbReference type="Google" id="ProtNLM"/>
    </source>
</evidence>
<dbReference type="InterPro" id="IPR010281">
    <property type="entry name" value="DUF885"/>
</dbReference>
<name>A0A5A7N9F9_9PROT</name>
<sequence length="394" mass="44107">MAVEKPEDSAFYKPFAQMPGSITAADQKRLRAEAEAILRQDLLPVLGALHRFFVEDYSPAARETLGATALPDGEDYYAMLIRSYTTLDLSAAEIHQIGLDEAARIRAEMQVIIDDLSFEGSFADFLAFLRTDPQFYAQTSQELLNRAAWIAKQIDEKLPAFFKTLPRIPYGVRAVPDAIAPNYTTGRYWGPVDGVRGGLFMVNTYDLGKRPLYNLPALTLHEGVPGHHLQTALARENQDVPEFRKAMYVVAFGEGWGLYSEKLGQEMGIYQTPYEHFGRLTYEIWRAGRLVVDTGLHAMGWSRAQAVAFFQENSALSQHNIETEVDRYISWPGQALGYKLGEMKILDLRARAEKALGDRFDLRLFHDALLGNGSLPLPVLDQQIDAFIAASLAP</sequence>